<gene>
    <name evidence="1" type="ORF">HHL20_16630</name>
</gene>
<accession>A0A7Y0A9I7</accession>
<evidence type="ECO:0000313" key="1">
    <source>
        <dbReference type="EMBL" id="NML58966.1"/>
    </source>
</evidence>
<proteinExistence type="predicted"/>
<protein>
    <submittedName>
        <fullName evidence="1">Uncharacterized protein</fullName>
    </submittedName>
</protein>
<dbReference type="RefSeq" id="WP_169232289.1">
    <property type="nucleotide sequence ID" value="NZ_JABBGF010000003.1"/>
</dbReference>
<name>A0A7Y0A9I7_9FLAO</name>
<evidence type="ECO:0000313" key="2">
    <source>
        <dbReference type="Proteomes" id="UP000552615"/>
    </source>
</evidence>
<reference evidence="1 2" key="1">
    <citation type="submission" date="2020-04" db="EMBL/GenBank/DDBJ databases">
        <title>Chryseobacterium sp. RJ-7-14 sp. nov., isolated from Jeju soil.</title>
        <authorList>
            <person name="Dahal R.H."/>
            <person name="Chaudhary D.K."/>
        </authorList>
    </citation>
    <scope>NUCLEOTIDE SEQUENCE [LARGE SCALE GENOMIC DNA]</scope>
    <source>
        <strain evidence="1 2">RJ-7-14</strain>
    </source>
</reference>
<sequence>MKTQMMKSCKLMAFRFSERAVCLFFIIASIFHFGQSSVENSGIYIQEGTLITNSSESKDEASETGKETTPKITIIGKEFLYVKKGTVVSGIKDIPVDRTIKKPDSSFSQKKAITKKETRKKITKENPSVSAQNIRTQPDQNSFYAASLSGQTVCVTPGSHYQNFIFYHTIRYISAIQHDEYINTNYHYRYSVFSKNIIDGGGIRPPPFHC</sequence>
<keyword evidence="2" id="KW-1185">Reference proteome</keyword>
<organism evidence="1 2">
    <name type="scientific">Chryseobacterium cheonjiense</name>
    <dbReference type="NCBI Taxonomy" id="2728845"/>
    <lineage>
        <taxon>Bacteria</taxon>
        <taxon>Pseudomonadati</taxon>
        <taxon>Bacteroidota</taxon>
        <taxon>Flavobacteriia</taxon>
        <taxon>Flavobacteriales</taxon>
        <taxon>Weeksellaceae</taxon>
        <taxon>Chryseobacterium group</taxon>
        <taxon>Chryseobacterium</taxon>
    </lineage>
</organism>
<comment type="caution">
    <text evidence="1">The sequence shown here is derived from an EMBL/GenBank/DDBJ whole genome shotgun (WGS) entry which is preliminary data.</text>
</comment>
<dbReference type="Proteomes" id="UP000552615">
    <property type="component" value="Unassembled WGS sequence"/>
</dbReference>
<dbReference type="AlphaFoldDB" id="A0A7Y0A9I7"/>
<dbReference type="EMBL" id="JABBGF010000003">
    <property type="protein sequence ID" value="NML58966.1"/>
    <property type="molecule type" value="Genomic_DNA"/>
</dbReference>